<dbReference type="OrthoDB" id="679734at2"/>
<dbReference type="AlphaFoldDB" id="A0A316DDN4"/>
<sequence length="56" mass="6310">MKTNKIDLDLDFIGGQGSLTKIEEKELSDFFKSRKLSARTTIRQQVGTTIRPNVIA</sequence>
<dbReference type="RefSeq" id="WP_158279684.1">
    <property type="nucleotide sequence ID" value="NZ_QGGO01000058.1"/>
</dbReference>
<organism evidence="1 2">
    <name type="scientific">Arcicella aurantiaca</name>
    <dbReference type="NCBI Taxonomy" id="591202"/>
    <lineage>
        <taxon>Bacteria</taxon>
        <taxon>Pseudomonadati</taxon>
        <taxon>Bacteroidota</taxon>
        <taxon>Cytophagia</taxon>
        <taxon>Cytophagales</taxon>
        <taxon>Flectobacillaceae</taxon>
        <taxon>Arcicella</taxon>
    </lineage>
</organism>
<keyword evidence="2" id="KW-1185">Reference proteome</keyword>
<proteinExistence type="predicted"/>
<evidence type="ECO:0000313" key="2">
    <source>
        <dbReference type="Proteomes" id="UP000245489"/>
    </source>
</evidence>
<reference evidence="1 2" key="1">
    <citation type="submission" date="2018-05" db="EMBL/GenBank/DDBJ databases">
        <title>Genomic Encyclopedia of Archaeal and Bacterial Type Strains, Phase II (KMG-II): from individual species to whole genera.</title>
        <authorList>
            <person name="Goeker M."/>
        </authorList>
    </citation>
    <scope>NUCLEOTIDE SEQUENCE [LARGE SCALE GENOMIC DNA]</scope>
    <source>
        <strain evidence="1 2">DSM 22214</strain>
    </source>
</reference>
<gene>
    <name evidence="1" type="ORF">LV89_04978</name>
</gene>
<comment type="caution">
    <text evidence="1">The sequence shown here is derived from an EMBL/GenBank/DDBJ whole genome shotgun (WGS) entry which is preliminary data.</text>
</comment>
<accession>A0A316DDN4</accession>
<protein>
    <submittedName>
        <fullName evidence="1">Uncharacterized protein</fullName>
    </submittedName>
</protein>
<dbReference type="Proteomes" id="UP000245489">
    <property type="component" value="Unassembled WGS sequence"/>
</dbReference>
<evidence type="ECO:0000313" key="1">
    <source>
        <dbReference type="EMBL" id="PWK15738.1"/>
    </source>
</evidence>
<name>A0A316DDN4_9BACT</name>
<dbReference type="EMBL" id="QGGO01000058">
    <property type="protein sequence ID" value="PWK15738.1"/>
    <property type="molecule type" value="Genomic_DNA"/>
</dbReference>